<protein>
    <recommendedName>
        <fullName evidence="2">NADP-dependent oxidoreductase domain-containing protein</fullName>
    </recommendedName>
</protein>
<gene>
    <name evidence="1" type="ORF">S12H4_57936</name>
</gene>
<dbReference type="Gene3D" id="3.20.20.100">
    <property type="entry name" value="NADP-dependent oxidoreductase domain"/>
    <property type="match status" value="1"/>
</dbReference>
<feature type="non-terminal residue" evidence="1">
    <location>
        <position position="193"/>
    </location>
</feature>
<dbReference type="InterPro" id="IPR036812">
    <property type="entry name" value="NAD(P)_OxRdtase_dom_sf"/>
</dbReference>
<feature type="non-terminal residue" evidence="1">
    <location>
        <position position="1"/>
    </location>
</feature>
<name>X1V5A2_9ZZZZ</name>
<evidence type="ECO:0000313" key="1">
    <source>
        <dbReference type="EMBL" id="GAJ24899.1"/>
    </source>
</evidence>
<comment type="caution">
    <text evidence="1">The sequence shown here is derived from an EMBL/GenBank/DDBJ whole genome shotgun (WGS) entry which is preliminary data.</text>
</comment>
<organism evidence="1">
    <name type="scientific">marine sediment metagenome</name>
    <dbReference type="NCBI Taxonomy" id="412755"/>
    <lineage>
        <taxon>unclassified sequences</taxon>
        <taxon>metagenomes</taxon>
        <taxon>ecological metagenomes</taxon>
    </lineage>
</organism>
<dbReference type="EMBL" id="BARW01037545">
    <property type="protein sequence ID" value="GAJ24899.1"/>
    <property type="molecule type" value="Genomic_DNA"/>
</dbReference>
<accession>X1V5A2</accession>
<dbReference type="SUPFAM" id="SSF51430">
    <property type="entry name" value="NAD(P)-linked oxidoreductase"/>
    <property type="match status" value="1"/>
</dbReference>
<dbReference type="AlphaFoldDB" id="X1V5A2"/>
<reference evidence="1" key="1">
    <citation type="journal article" date="2014" name="Front. Microbiol.">
        <title>High frequency of phylogenetically diverse reductive dehalogenase-homologous genes in deep subseafloor sedimentary metagenomes.</title>
        <authorList>
            <person name="Kawai M."/>
            <person name="Futagami T."/>
            <person name="Toyoda A."/>
            <person name="Takaki Y."/>
            <person name="Nishi S."/>
            <person name="Hori S."/>
            <person name="Arai W."/>
            <person name="Tsubouchi T."/>
            <person name="Morono Y."/>
            <person name="Uchiyama I."/>
            <person name="Ito T."/>
            <person name="Fujiyama A."/>
            <person name="Inagaki F."/>
            <person name="Takami H."/>
        </authorList>
    </citation>
    <scope>NUCLEOTIDE SEQUENCE</scope>
    <source>
        <strain evidence="1">Expedition CK06-06</strain>
    </source>
</reference>
<evidence type="ECO:0008006" key="2">
    <source>
        <dbReference type="Google" id="ProtNLM"/>
    </source>
</evidence>
<proteinExistence type="predicted"/>
<sequence length="193" mass="21578">GVNYYDTSNVYGPSQLNLGKAFRKLELIPGNTGYKESLRKSIWLTSKTHLRWAKGALEKEGVRHVTNGTEGSLTVDDLKRSLSQIFGDGEGNYPEGSYLDMILIHNLNTLQEVDVLYEGLENPDPKAEHIGALVALRDYRDGTNLTGLNPKEEKLIRHIGFSGHYSAPVMMEMIRRDKFNLLDGMLVAINAND</sequence>